<reference evidence="10 11" key="1">
    <citation type="submission" date="2019-02" db="EMBL/GenBank/DDBJ databases">
        <title>Genome sequencing of the rare red list fungi Hericium alpestre (H. flagellum).</title>
        <authorList>
            <person name="Buettner E."/>
            <person name="Kellner H."/>
        </authorList>
    </citation>
    <scope>NUCLEOTIDE SEQUENCE [LARGE SCALE GENOMIC DNA]</scope>
    <source>
        <strain evidence="10 11">DSM 108284</strain>
    </source>
</reference>
<evidence type="ECO:0000256" key="2">
    <source>
        <dbReference type="ARBA" id="ARBA00010617"/>
    </source>
</evidence>
<dbReference type="GO" id="GO:0020037">
    <property type="term" value="F:heme binding"/>
    <property type="evidence" value="ECO:0007669"/>
    <property type="project" value="InterPro"/>
</dbReference>
<dbReference type="Pfam" id="PF00067">
    <property type="entry name" value="p450"/>
    <property type="match status" value="1"/>
</dbReference>
<keyword evidence="9" id="KW-0472">Membrane</keyword>
<feature type="transmembrane region" description="Helical" evidence="9">
    <location>
        <begin position="6"/>
        <end position="27"/>
    </location>
</feature>
<name>A0A4Y9ZLM5_9AGAM</name>
<dbReference type="GO" id="GO:0005506">
    <property type="term" value="F:iron ion binding"/>
    <property type="evidence" value="ECO:0007669"/>
    <property type="project" value="InterPro"/>
</dbReference>
<accession>A0A4Y9ZLM5</accession>
<organism evidence="10 11">
    <name type="scientific">Hericium alpestre</name>
    <dbReference type="NCBI Taxonomy" id="135208"/>
    <lineage>
        <taxon>Eukaryota</taxon>
        <taxon>Fungi</taxon>
        <taxon>Dikarya</taxon>
        <taxon>Basidiomycota</taxon>
        <taxon>Agaricomycotina</taxon>
        <taxon>Agaricomycetes</taxon>
        <taxon>Russulales</taxon>
        <taxon>Hericiaceae</taxon>
        <taxon>Hericium</taxon>
    </lineage>
</organism>
<dbReference type="InterPro" id="IPR001128">
    <property type="entry name" value="Cyt_P450"/>
</dbReference>
<dbReference type="AlphaFoldDB" id="A0A4Y9ZLM5"/>
<keyword evidence="7 8" id="KW-0503">Monooxygenase</keyword>
<comment type="similarity">
    <text evidence="2 8">Belongs to the cytochrome P450 family.</text>
</comment>
<evidence type="ECO:0000313" key="11">
    <source>
        <dbReference type="Proteomes" id="UP000298061"/>
    </source>
</evidence>
<evidence type="ECO:0000256" key="7">
    <source>
        <dbReference type="ARBA" id="ARBA00023033"/>
    </source>
</evidence>
<evidence type="ECO:0000256" key="4">
    <source>
        <dbReference type="ARBA" id="ARBA00022723"/>
    </source>
</evidence>
<evidence type="ECO:0000256" key="8">
    <source>
        <dbReference type="RuleBase" id="RU000461"/>
    </source>
</evidence>
<dbReference type="GO" id="GO:0016705">
    <property type="term" value="F:oxidoreductase activity, acting on paired donors, with incorporation or reduction of molecular oxygen"/>
    <property type="evidence" value="ECO:0007669"/>
    <property type="project" value="InterPro"/>
</dbReference>
<evidence type="ECO:0000256" key="6">
    <source>
        <dbReference type="ARBA" id="ARBA00023004"/>
    </source>
</evidence>
<keyword evidence="3 8" id="KW-0349">Heme</keyword>
<proteinExistence type="inferred from homology"/>
<evidence type="ECO:0000256" key="3">
    <source>
        <dbReference type="ARBA" id="ARBA00022617"/>
    </source>
</evidence>
<evidence type="ECO:0000256" key="1">
    <source>
        <dbReference type="ARBA" id="ARBA00001971"/>
    </source>
</evidence>
<keyword evidence="9" id="KW-1133">Transmembrane helix</keyword>
<dbReference type="EMBL" id="SFCI01001445">
    <property type="protein sequence ID" value="TFY75756.1"/>
    <property type="molecule type" value="Genomic_DNA"/>
</dbReference>
<dbReference type="PROSITE" id="PS00086">
    <property type="entry name" value="CYTOCHROME_P450"/>
    <property type="match status" value="1"/>
</dbReference>
<evidence type="ECO:0000256" key="9">
    <source>
        <dbReference type="SAM" id="Phobius"/>
    </source>
</evidence>
<keyword evidence="9" id="KW-0812">Transmembrane</keyword>
<dbReference type="OrthoDB" id="2789670at2759"/>
<keyword evidence="6 8" id="KW-0408">Iron</keyword>
<gene>
    <name evidence="10" type="ORF">EWM64_g8256</name>
</gene>
<dbReference type="GO" id="GO:0004497">
    <property type="term" value="F:monooxygenase activity"/>
    <property type="evidence" value="ECO:0007669"/>
    <property type="project" value="UniProtKB-KW"/>
</dbReference>
<dbReference type="InterPro" id="IPR036396">
    <property type="entry name" value="Cyt_P450_sf"/>
</dbReference>
<keyword evidence="11" id="KW-1185">Reference proteome</keyword>
<evidence type="ECO:0000256" key="5">
    <source>
        <dbReference type="ARBA" id="ARBA00023002"/>
    </source>
</evidence>
<dbReference type="Gene3D" id="1.10.630.10">
    <property type="entry name" value="Cytochrome P450"/>
    <property type="match status" value="2"/>
</dbReference>
<keyword evidence="4 8" id="KW-0479">Metal-binding</keyword>
<keyword evidence="5 8" id="KW-0560">Oxidoreductase</keyword>
<dbReference type="PANTHER" id="PTHR46300">
    <property type="entry name" value="P450, PUTATIVE (EUROFUNG)-RELATED-RELATED"/>
    <property type="match status" value="1"/>
</dbReference>
<dbReference type="PANTHER" id="PTHR46300:SF7">
    <property type="entry name" value="P450, PUTATIVE (EUROFUNG)-RELATED"/>
    <property type="match status" value="1"/>
</dbReference>
<dbReference type="Proteomes" id="UP000298061">
    <property type="component" value="Unassembled WGS sequence"/>
</dbReference>
<dbReference type="InterPro" id="IPR050364">
    <property type="entry name" value="Cytochrome_P450_fung"/>
</dbReference>
<comment type="caution">
    <text evidence="10">The sequence shown here is derived from an EMBL/GenBank/DDBJ whole genome shotgun (WGS) entry which is preliminary data.</text>
</comment>
<evidence type="ECO:0008006" key="12">
    <source>
        <dbReference type="Google" id="ProtNLM"/>
    </source>
</evidence>
<comment type="cofactor">
    <cofactor evidence="1">
        <name>heme</name>
        <dbReference type="ChEBI" id="CHEBI:30413"/>
    </cofactor>
</comment>
<sequence length="406" mass="44986">MLEPEHISSILLCSFALVVVLTIRSYLQRRRSHPLPPGPTPLPLIGNILSIPSEAPWATYAQWSRDYESDIVSFWNFDQLTIVVNSHAAAKELFERRSANYSQRPRNTMIDFAAAAISMAVAYGHDIAPENDRFVELAHRSFDMLSAVYFPGAALVNAFPSLRHLPSWLPFAGFKRYAKKCLQMTIEMKNVPWQSVKSRLVEGSAKPSLASKWIVENEESDAGEEADEAAKDAAAIIYAGGADTSSSATTTALLHLTLNPQVQRRAQEEIDRVVGRRRLPAFDDRASLPAITHDEKTYADPHDFTPERFLTESGILNKDESKIAFGYGRRICAGQHLADANVWILVATTLALYMFSNMKDENGNVIPIDISFSAGLVSHPAPFKCTIKPRDAEAEALIRSLQKSAA</sequence>
<protein>
    <recommendedName>
        <fullName evidence="12">Cytochrome P450</fullName>
    </recommendedName>
</protein>
<dbReference type="InterPro" id="IPR017972">
    <property type="entry name" value="Cyt_P450_CS"/>
</dbReference>
<dbReference type="SUPFAM" id="SSF48264">
    <property type="entry name" value="Cytochrome P450"/>
    <property type="match status" value="1"/>
</dbReference>
<dbReference type="STRING" id="135208.A0A4Y9ZLM5"/>
<evidence type="ECO:0000313" key="10">
    <source>
        <dbReference type="EMBL" id="TFY75756.1"/>
    </source>
</evidence>